<gene>
    <name evidence="2" type="ORF">SAMN02746098_03985</name>
</gene>
<sequence>MEFSCMAVHILTRHIGQDKQEVRIFNSIVRMLGTTLNVYAYIVDGMLIDSGPHKLRRGILDFCLQNQPDKIVHTHFHEDHTGNTAYLVKKLQVPAYVHPESLGICRQKGDIPFYRLAFWGHRMGFQAEPLPDYIENEHSRFEVIQTPGHTTDHVVFLDREEGRLFSGDLFLHQKTRVVRRKENIPLLMESLRTLLKESFKTVYCSHGGEIKQGYRLVEQKLAYLEELQEEILNLSHKGLDIKAIVKRIFPQTPAIAYFSLGEFSSYNLVRSLIEDKGTRT</sequence>
<dbReference type="SUPFAM" id="SSF56281">
    <property type="entry name" value="Metallo-hydrolase/oxidoreductase"/>
    <property type="match status" value="1"/>
</dbReference>
<feature type="domain" description="Metallo-beta-lactamase" evidence="1">
    <location>
        <begin position="37"/>
        <end position="206"/>
    </location>
</feature>
<evidence type="ECO:0000313" key="2">
    <source>
        <dbReference type="EMBL" id="SHI37428.1"/>
    </source>
</evidence>
<dbReference type="PANTHER" id="PTHR23131">
    <property type="entry name" value="ENDORIBONUCLEASE LACTB2"/>
    <property type="match status" value="1"/>
</dbReference>
<dbReference type="EMBL" id="FQXJ01000017">
    <property type="protein sequence ID" value="SHI37428.1"/>
    <property type="molecule type" value="Genomic_DNA"/>
</dbReference>
<evidence type="ECO:0000313" key="3">
    <source>
        <dbReference type="Proteomes" id="UP000183954"/>
    </source>
</evidence>
<dbReference type="InterPro" id="IPR001279">
    <property type="entry name" value="Metallo-B-lactamas"/>
</dbReference>
<dbReference type="PANTHER" id="PTHR23131:SF0">
    <property type="entry name" value="ENDORIBONUCLEASE LACTB2"/>
    <property type="match status" value="1"/>
</dbReference>
<dbReference type="InterPro" id="IPR036866">
    <property type="entry name" value="RibonucZ/Hydroxyglut_hydro"/>
</dbReference>
<protein>
    <submittedName>
        <fullName evidence="2">Glyoxylase, beta-lactamase superfamily II</fullName>
    </submittedName>
</protein>
<dbReference type="AlphaFoldDB" id="A0A1M6AM66"/>
<keyword evidence="3" id="KW-1185">Reference proteome</keyword>
<evidence type="ECO:0000259" key="1">
    <source>
        <dbReference type="SMART" id="SM00849"/>
    </source>
</evidence>
<dbReference type="InterPro" id="IPR050662">
    <property type="entry name" value="Sec-metab_biosynth-thioest"/>
</dbReference>
<dbReference type="Pfam" id="PF00753">
    <property type="entry name" value="Lactamase_B"/>
    <property type="match status" value="1"/>
</dbReference>
<organism evidence="2 3">
    <name type="scientific">Desulfosporosinus lacus DSM 15449</name>
    <dbReference type="NCBI Taxonomy" id="1121420"/>
    <lineage>
        <taxon>Bacteria</taxon>
        <taxon>Bacillati</taxon>
        <taxon>Bacillota</taxon>
        <taxon>Clostridia</taxon>
        <taxon>Eubacteriales</taxon>
        <taxon>Desulfitobacteriaceae</taxon>
        <taxon>Desulfosporosinus</taxon>
    </lineage>
</organism>
<dbReference type="Proteomes" id="UP000183954">
    <property type="component" value="Unassembled WGS sequence"/>
</dbReference>
<accession>A0A1M6AM66</accession>
<dbReference type="STRING" id="1121420.SAMN02746098_03985"/>
<reference evidence="3" key="1">
    <citation type="submission" date="2016-11" db="EMBL/GenBank/DDBJ databases">
        <authorList>
            <person name="Varghese N."/>
            <person name="Submissions S."/>
        </authorList>
    </citation>
    <scope>NUCLEOTIDE SEQUENCE [LARGE SCALE GENOMIC DNA]</scope>
    <source>
        <strain evidence="3">DSM 15449</strain>
    </source>
</reference>
<dbReference type="Gene3D" id="3.60.15.10">
    <property type="entry name" value="Ribonuclease Z/Hydroxyacylglutathione hydrolase-like"/>
    <property type="match status" value="1"/>
</dbReference>
<proteinExistence type="predicted"/>
<dbReference type="SMART" id="SM00849">
    <property type="entry name" value="Lactamase_B"/>
    <property type="match status" value="1"/>
</dbReference>
<name>A0A1M6AM66_9FIRM</name>